<evidence type="ECO:0000256" key="13">
    <source>
        <dbReference type="NCBIfam" id="TIGR02402"/>
    </source>
</evidence>
<dbReference type="Gene3D" id="3.20.20.80">
    <property type="entry name" value="Glycosidases"/>
    <property type="match status" value="1"/>
</dbReference>
<dbReference type="PANTHER" id="PTHR43651">
    <property type="entry name" value="1,4-ALPHA-GLUCAN-BRANCHING ENZYME"/>
    <property type="match status" value="1"/>
</dbReference>
<dbReference type="EMBL" id="JAVREH010000001">
    <property type="protein sequence ID" value="MDT0259821.1"/>
    <property type="molecule type" value="Genomic_DNA"/>
</dbReference>
<evidence type="ECO:0000256" key="3">
    <source>
        <dbReference type="ARBA" id="ARBA00008061"/>
    </source>
</evidence>
<dbReference type="InterPro" id="IPR012768">
    <property type="entry name" value="Trehalose_TreZ"/>
</dbReference>
<keyword evidence="17" id="KW-1185">Reference proteome</keyword>
<evidence type="ECO:0000256" key="11">
    <source>
        <dbReference type="ARBA" id="ARBA00033284"/>
    </source>
</evidence>
<dbReference type="RefSeq" id="WP_311420980.1">
    <property type="nucleotide sequence ID" value="NZ_JAVREH010000001.1"/>
</dbReference>
<dbReference type="InterPro" id="IPR006047">
    <property type="entry name" value="GH13_cat_dom"/>
</dbReference>
<evidence type="ECO:0000256" key="8">
    <source>
        <dbReference type="ARBA" id="ARBA00023277"/>
    </source>
</evidence>
<feature type="domain" description="Glycosyl hydrolase family 13 catalytic" evidence="15">
    <location>
        <begin position="104"/>
        <end position="449"/>
    </location>
</feature>
<dbReference type="CDD" id="cd02853">
    <property type="entry name" value="E_set_MTHase_like_N"/>
    <property type="match status" value="1"/>
</dbReference>
<accession>A0ABU2J4Z6</accession>
<dbReference type="InterPro" id="IPR013783">
    <property type="entry name" value="Ig-like_fold"/>
</dbReference>
<evidence type="ECO:0000256" key="1">
    <source>
        <dbReference type="ARBA" id="ARBA00004496"/>
    </source>
</evidence>
<dbReference type="InterPro" id="IPR022567">
    <property type="entry name" value="DUF3459"/>
</dbReference>
<evidence type="ECO:0000256" key="10">
    <source>
        <dbReference type="ARBA" id="ARBA00032057"/>
    </source>
</evidence>
<evidence type="ECO:0000256" key="4">
    <source>
        <dbReference type="ARBA" id="ARBA00012268"/>
    </source>
</evidence>
<dbReference type="NCBIfam" id="TIGR02402">
    <property type="entry name" value="trehalose_TreZ"/>
    <property type="match status" value="1"/>
</dbReference>
<evidence type="ECO:0000313" key="17">
    <source>
        <dbReference type="Proteomes" id="UP001183176"/>
    </source>
</evidence>
<dbReference type="CDD" id="cd11325">
    <property type="entry name" value="AmyAc_GTHase"/>
    <property type="match status" value="1"/>
</dbReference>
<reference evidence="17" key="1">
    <citation type="submission" date="2023-07" db="EMBL/GenBank/DDBJ databases">
        <title>30 novel species of actinomycetes from the DSMZ collection.</title>
        <authorList>
            <person name="Nouioui I."/>
        </authorList>
    </citation>
    <scope>NUCLEOTIDE SEQUENCE [LARGE SCALE GENOMIC DNA]</scope>
    <source>
        <strain evidence="17">DSM 44399</strain>
    </source>
</reference>
<keyword evidence="7 14" id="KW-0378">Hydrolase</keyword>
<dbReference type="InterPro" id="IPR014756">
    <property type="entry name" value="Ig_E-set"/>
</dbReference>
<evidence type="ECO:0000259" key="15">
    <source>
        <dbReference type="SMART" id="SM00642"/>
    </source>
</evidence>
<keyword evidence="8" id="KW-0119">Carbohydrate metabolism</keyword>
<keyword evidence="6" id="KW-0963">Cytoplasm</keyword>
<dbReference type="Gene3D" id="1.10.10.760">
    <property type="entry name" value="E-set domains of sugar-utilizing enzymes"/>
    <property type="match status" value="1"/>
</dbReference>
<dbReference type="PANTHER" id="PTHR43651:SF11">
    <property type="entry name" value="MALTO-OLIGOSYLTREHALOSE TREHALOHYDROLASE"/>
    <property type="match status" value="1"/>
</dbReference>
<dbReference type="SUPFAM" id="SSF81296">
    <property type="entry name" value="E set domains"/>
    <property type="match status" value="1"/>
</dbReference>
<comment type="caution">
    <text evidence="16">The sequence shown here is derived from an EMBL/GenBank/DDBJ whole genome shotgun (WGS) entry which is preliminary data.</text>
</comment>
<dbReference type="Pfam" id="PF00128">
    <property type="entry name" value="Alpha-amylase"/>
    <property type="match status" value="1"/>
</dbReference>
<comment type="similarity">
    <text evidence="3 14">Belongs to the glycosyl hydrolase 13 family.</text>
</comment>
<dbReference type="Gene3D" id="2.60.40.10">
    <property type="entry name" value="Immunoglobulins"/>
    <property type="match status" value="1"/>
</dbReference>
<evidence type="ECO:0000256" key="5">
    <source>
        <dbReference type="ARBA" id="ARBA00015938"/>
    </source>
</evidence>
<keyword evidence="9 14" id="KW-0326">Glycosidase</keyword>
<dbReference type="Proteomes" id="UP001183176">
    <property type="component" value="Unassembled WGS sequence"/>
</dbReference>
<dbReference type="PIRSF" id="PIRSF006337">
    <property type="entry name" value="Trehalose_TreZ"/>
    <property type="match status" value="1"/>
</dbReference>
<organism evidence="16 17">
    <name type="scientific">Jatrophihabitans lederbergiae</name>
    <dbReference type="NCBI Taxonomy" id="3075547"/>
    <lineage>
        <taxon>Bacteria</taxon>
        <taxon>Bacillati</taxon>
        <taxon>Actinomycetota</taxon>
        <taxon>Actinomycetes</taxon>
        <taxon>Jatrophihabitantales</taxon>
        <taxon>Jatrophihabitantaceae</taxon>
        <taxon>Jatrophihabitans</taxon>
    </lineage>
</organism>
<dbReference type="InterPro" id="IPR044901">
    <property type="entry name" value="Trehalose_TreZ_E-set_sf"/>
</dbReference>
<comment type="catalytic activity">
    <reaction evidence="12 14">
        <text>hydrolysis of (1-&gt;4)-alpha-D-glucosidic linkage in 4-alpha-D-[(1-&gt;4)-alpha-D-glucanosyl]n trehalose to yield trehalose and (1-&gt;4)-alpha-D-glucan.</text>
        <dbReference type="EC" id="3.2.1.141"/>
    </reaction>
</comment>
<comment type="subcellular location">
    <subcellularLocation>
        <location evidence="1">Cytoplasm</location>
    </subcellularLocation>
</comment>
<evidence type="ECO:0000256" key="7">
    <source>
        <dbReference type="ARBA" id="ARBA00022801"/>
    </source>
</evidence>
<dbReference type="SMART" id="SM00642">
    <property type="entry name" value="Aamy"/>
    <property type="match status" value="1"/>
</dbReference>
<evidence type="ECO:0000256" key="12">
    <source>
        <dbReference type="ARBA" id="ARBA00034013"/>
    </source>
</evidence>
<evidence type="ECO:0000256" key="6">
    <source>
        <dbReference type="ARBA" id="ARBA00022490"/>
    </source>
</evidence>
<gene>
    <name evidence="16" type="primary">treZ</name>
    <name evidence="16" type="ORF">RM423_00265</name>
</gene>
<dbReference type="SUPFAM" id="SSF51445">
    <property type="entry name" value="(Trans)glycosidases"/>
    <property type="match status" value="1"/>
</dbReference>
<proteinExistence type="inferred from homology"/>
<dbReference type="EC" id="3.2.1.141" evidence="4 13"/>
<protein>
    <recommendedName>
        <fullName evidence="5 13">Malto-oligosyltrehalose trehalohydrolase</fullName>
        <shortName evidence="14">MTHase</shortName>
        <ecNumber evidence="4 13">3.2.1.141</ecNumber>
    </recommendedName>
    <alternativeName>
        <fullName evidence="11 14">4-alpha-D-((1-&gt;4)-alpha-D-glucano)trehalose trehalohydrolase</fullName>
    </alternativeName>
    <alternativeName>
        <fullName evidence="10 14">Maltooligosyl trehalose trehalohydrolase</fullName>
    </alternativeName>
</protein>
<evidence type="ECO:0000256" key="2">
    <source>
        <dbReference type="ARBA" id="ARBA00005199"/>
    </source>
</evidence>
<comment type="pathway">
    <text evidence="2 14">Glycan biosynthesis; trehalose biosynthesis.</text>
</comment>
<dbReference type="Pfam" id="PF11941">
    <property type="entry name" value="DUF3459"/>
    <property type="match status" value="1"/>
</dbReference>
<name>A0ABU2J4Z6_9ACTN</name>
<dbReference type="InterPro" id="IPR017853">
    <property type="entry name" value="GH"/>
</dbReference>
<evidence type="ECO:0000313" key="16">
    <source>
        <dbReference type="EMBL" id="MDT0259821.1"/>
    </source>
</evidence>
<evidence type="ECO:0000256" key="9">
    <source>
        <dbReference type="ARBA" id="ARBA00023295"/>
    </source>
</evidence>
<evidence type="ECO:0000256" key="14">
    <source>
        <dbReference type="PIRNR" id="PIRNR006337"/>
    </source>
</evidence>
<sequence>MRPAVWAPDSQRVRAVIATGEDQRQTELARDAFRSGWWQLDEDLPPGTRYGYLVDDDETAVPDPRSRRLPDGVHGLTEVYNTQAHQWQDSGWQGRKLAGGVIYELHVGTFTRGATLDSAIERLDHLVELGISHVELLPLNAVNGTWNWGYDGVAWYAVHEPYGGPDALKRFVDACHARGLAVVLDVVYNHLGPSGNYLPKFGPYLKTGRNTWGDLVNLDGPGSDEVRRYILDNALMWLGEFHIDGLRLDAVHALVDSSETHLLQQLATEVGRLSAKAGRPLPLIAESDLNDPKLITPQAEGGYGLDAQWDDDVHHVLHAMLSGERHGYYSDFGSLPSLAKVLTRAFFHDGTYSSFRGRTHGKPVDRERTPGWRFVAFLQDHDQVGNRAAGNRLSELVSPGLLGVGATLLLTSPFTPMLWMGEEWAARTRWPFFTSHPQADLGKAVSEGRVAEFADHGWDTAAMVDPQDPAAYHDSVLDWSEPEGGEHARVLRLYRDLIRLRASNPSLADPRLGEVSVDFDEDRNWVVVHRGEFRVVANLAGRPQTVEVPGAGEIVFATGSTAELDESPGGTSGVRLSAESAAIVRVA</sequence>